<evidence type="ECO:0000313" key="12">
    <source>
        <dbReference type="Proteomes" id="UP001370490"/>
    </source>
</evidence>
<gene>
    <name evidence="11" type="ORF">RJ641_008172</name>
</gene>
<comment type="caution">
    <text evidence="11">The sequence shown here is derived from an EMBL/GenBank/DDBJ whole genome shotgun (WGS) entry which is preliminary data.</text>
</comment>
<keyword evidence="5" id="KW-0732">Signal</keyword>
<dbReference type="InterPro" id="IPR043325">
    <property type="entry name" value="LTSS"/>
</dbReference>
<protein>
    <submittedName>
        <fullName evidence="11">Bifunctional inhibitor/plant lipid transfer protein/seed storage helical domain</fullName>
    </submittedName>
</protein>
<evidence type="ECO:0000256" key="5">
    <source>
        <dbReference type="ARBA" id="ARBA00022729"/>
    </source>
</evidence>
<evidence type="ECO:0000256" key="2">
    <source>
        <dbReference type="ARBA" id="ARBA00009748"/>
    </source>
</evidence>
<evidence type="ECO:0000256" key="9">
    <source>
        <dbReference type="SAM" id="MobiDB-lite"/>
    </source>
</evidence>
<dbReference type="AlphaFoldDB" id="A0AAN8V0T7"/>
<evidence type="ECO:0000256" key="8">
    <source>
        <dbReference type="ARBA" id="ARBA00023288"/>
    </source>
</evidence>
<dbReference type="EMBL" id="JBAMMX010000015">
    <property type="protein sequence ID" value="KAK6926453.1"/>
    <property type="molecule type" value="Genomic_DNA"/>
</dbReference>
<evidence type="ECO:0000256" key="1">
    <source>
        <dbReference type="ARBA" id="ARBA00004609"/>
    </source>
</evidence>
<dbReference type="GO" id="GO:0098552">
    <property type="term" value="C:side of membrane"/>
    <property type="evidence" value="ECO:0007669"/>
    <property type="project" value="UniProtKB-KW"/>
</dbReference>
<comment type="subcellular location">
    <subcellularLocation>
        <location evidence="1">Cell membrane</location>
        <topology evidence="1">Lipid-anchor</topology>
        <topology evidence="1">GPI-anchor</topology>
    </subcellularLocation>
</comment>
<comment type="similarity">
    <text evidence="2">Belongs to the plant LTP family.</text>
</comment>
<dbReference type="InterPro" id="IPR036312">
    <property type="entry name" value="Bifun_inhib/LTP/seed_sf"/>
</dbReference>
<evidence type="ECO:0000256" key="6">
    <source>
        <dbReference type="ARBA" id="ARBA00023157"/>
    </source>
</evidence>
<keyword evidence="12" id="KW-1185">Reference proteome</keyword>
<keyword evidence="4" id="KW-0336">GPI-anchor</keyword>
<dbReference type="CDD" id="cd00010">
    <property type="entry name" value="AAI_LTSS"/>
    <property type="match status" value="1"/>
</dbReference>
<feature type="region of interest" description="Disordered" evidence="9">
    <location>
        <begin position="222"/>
        <end position="245"/>
    </location>
</feature>
<name>A0AAN8V0T7_9MAGN</name>
<dbReference type="GO" id="GO:0005886">
    <property type="term" value="C:plasma membrane"/>
    <property type="evidence" value="ECO:0007669"/>
    <property type="project" value="UniProtKB-SubCell"/>
</dbReference>
<evidence type="ECO:0000256" key="7">
    <source>
        <dbReference type="ARBA" id="ARBA00023180"/>
    </source>
</evidence>
<keyword evidence="8" id="KW-0449">Lipoprotein</keyword>
<dbReference type="Pfam" id="PF14368">
    <property type="entry name" value="LTP_2"/>
    <property type="match status" value="1"/>
</dbReference>
<dbReference type="FunFam" id="1.10.110.10:FF:000001">
    <property type="entry name" value="Bifunctional inhibitor/lipid-transfer protein/seed storage 2S albumin superfamily protein"/>
    <property type="match status" value="1"/>
</dbReference>
<dbReference type="InterPro" id="IPR016140">
    <property type="entry name" value="Bifunc_inhib/LTP/seed_store"/>
</dbReference>
<feature type="compositionally biased region" description="Low complexity" evidence="9">
    <location>
        <begin position="86"/>
        <end position="96"/>
    </location>
</feature>
<feature type="region of interest" description="Disordered" evidence="9">
    <location>
        <begin position="84"/>
        <end position="109"/>
    </location>
</feature>
<dbReference type="SUPFAM" id="SSF47699">
    <property type="entry name" value="Bifunctional inhibitor/lipid-transfer protein/seed storage 2S albumin"/>
    <property type="match status" value="1"/>
</dbReference>
<evidence type="ECO:0000256" key="3">
    <source>
        <dbReference type="ARBA" id="ARBA00022475"/>
    </source>
</evidence>
<dbReference type="PANTHER" id="PTHR33044">
    <property type="entry name" value="BIFUNCTIONAL INHIBITOR/LIPID-TRANSFER PROTEIN/SEED STORAGE 2S ALBUMIN SUPERFAMILY PROTEIN-RELATED"/>
    <property type="match status" value="1"/>
</dbReference>
<keyword evidence="7" id="KW-0325">Glycoprotein</keyword>
<keyword evidence="6" id="KW-1015">Disulfide bond</keyword>
<dbReference type="Gene3D" id="1.10.110.10">
    <property type="entry name" value="Plant lipid-transfer and hydrophobic proteins"/>
    <property type="match status" value="1"/>
</dbReference>
<feature type="domain" description="Bifunctional inhibitor/plant lipid transfer protein/seed storage helical" evidence="10">
    <location>
        <begin position="116"/>
        <end position="194"/>
    </location>
</feature>
<reference evidence="11 12" key="1">
    <citation type="submission" date="2023-12" db="EMBL/GenBank/DDBJ databases">
        <title>A high-quality genome assembly for Dillenia turbinata (Dilleniales).</title>
        <authorList>
            <person name="Chanderbali A."/>
        </authorList>
    </citation>
    <scope>NUCLEOTIDE SEQUENCE [LARGE SCALE GENOMIC DNA]</scope>
    <source>
        <strain evidence="11">LSX21</strain>
        <tissue evidence="11">Leaf</tissue>
    </source>
</reference>
<keyword evidence="3" id="KW-1003">Cell membrane</keyword>
<feature type="compositionally biased region" description="Polar residues" evidence="9">
    <location>
        <begin position="229"/>
        <end position="239"/>
    </location>
</feature>
<proteinExistence type="inferred from homology"/>
<evidence type="ECO:0000256" key="4">
    <source>
        <dbReference type="ARBA" id="ARBA00022622"/>
    </source>
</evidence>
<organism evidence="11 12">
    <name type="scientific">Dillenia turbinata</name>
    <dbReference type="NCBI Taxonomy" id="194707"/>
    <lineage>
        <taxon>Eukaryota</taxon>
        <taxon>Viridiplantae</taxon>
        <taxon>Streptophyta</taxon>
        <taxon>Embryophyta</taxon>
        <taxon>Tracheophyta</taxon>
        <taxon>Spermatophyta</taxon>
        <taxon>Magnoliopsida</taxon>
        <taxon>eudicotyledons</taxon>
        <taxon>Gunneridae</taxon>
        <taxon>Pentapetalae</taxon>
        <taxon>Dilleniales</taxon>
        <taxon>Dilleniaceae</taxon>
        <taxon>Dillenia</taxon>
    </lineage>
</organism>
<dbReference type="Proteomes" id="UP001370490">
    <property type="component" value="Unassembled WGS sequence"/>
</dbReference>
<sequence length="273" mass="28765">MKIEEFRSPLLEMFPDQSFAKGHVKLDIYKEDTLLALELQCSWIHLDTERVHVTFVLNYKKKKGHQQMGSGPIPFPTFRNSIRNVSSGGSSSSPSPTATPSPESPAIGAPGPSPDCFTNLLNLSDCLTFVEEGSNLTTPEKPCCGELAGLVESTPQCLCDLLGKSDSLGITLNTTKALALPGNCGVSTPDPSLCAIRKVEIFCDFKLNSVYGIPIGVPPSSSPGLQPTIPGSPQGSLISPESGGGKDNGASSIAFSARCILAGWGIALLPTLF</sequence>
<keyword evidence="4" id="KW-0472">Membrane</keyword>
<dbReference type="SMART" id="SM00499">
    <property type="entry name" value="AAI"/>
    <property type="match status" value="1"/>
</dbReference>
<accession>A0AAN8V0T7</accession>
<evidence type="ECO:0000313" key="11">
    <source>
        <dbReference type="EMBL" id="KAK6926453.1"/>
    </source>
</evidence>
<evidence type="ECO:0000259" key="10">
    <source>
        <dbReference type="SMART" id="SM00499"/>
    </source>
</evidence>